<gene>
    <name evidence="2" type="ORF">B4U80_12798</name>
</gene>
<dbReference type="Gene3D" id="2.60.40.10">
    <property type="entry name" value="Immunoglobulins"/>
    <property type="match status" value="1"/>
</dbReference>
<dbReference type="PROSITE" id="PS50853">
    <property type="entry name" value="FN3"/>
    <property type="match status" value="1"/>
</dbReference>
<evidence type="ECO:0000259" key="1">
    <source>
        <dbReference type="PROSITE" id="PS50853"/>
    </source>
</evidence>
<dbReference type="SMART" id="SM00060">
    <property type="entry name" value="FN3"/>
    <property type="match status" value="1"/>
</dbReference>
<sequence length="182" mass="21166">MYPTRSWPFAKTECAIKLNNTSCQWRIDTDPPYRLSPAKFLFVLVSYNTFGEISQRFFVDHYEVVIPSPPQEFSLSGVTSTTISVKWEPPEYAEHDDNVRQHLKYQLQYRPIFDHDYLLSSHLRSNRFIVLNVGNVLESTLTGLFSNVNYMILIRCRVANGTAEEKWSKFAASKLTTRTQED</sequence>
<dbReference type="OrthoDB" id="6513570at2759"/>
<dbReference type="InterPro" id="IPR036116">
    <property type="entry name" value="FN3_sf"/>
</dbReference>
<keyword evidence="2" id="KW-0675">Receptor</keyword>
<dbReference type="Proteomes" id="UP000288716">
    <property type="component" value="Unassembled WGS sequence"/>
</dbReference>
<keyword evidence="3" id="KW-1185">Reference proteome</keyword>
<dbReference type="InterPro" id="IPR003961">
    <property type="entry name" value="FN3_dom"/>
</dbReference>
<feature type="domain" description="Fibronectin type-III" evidence="1">
    <location>
        <begin position="69"/>
        <end position="182"/>
    </location>
</feature>
<dbReference type="InterPro" id="IPR013783">
    <property type="entry name" value="Ig-like_fold"/>
</dbReference>
<dbReference type="VEuPathDB" id="VectorBase:LDEU003663"/>
<reference evidence="2 3" key="1">
    <citation type="journal article" date="2018" name="Gigascience">
        <title>Genomes of trombidid mites reveal novel predicted allergens and laterally-transferred genes associated with secondary metabolism.</title>
        <authorList>
            <person name="Dong X."/>
            <person name="Chaisiri K."/>
            <person name="Xia D."/>
            <person name="Armstrong S.D."/>
            <person name="Fang Y."/>
            <person name="Donnelly M.J."/>
            <person name="Kadowaki T."/>
            <person name="McGarry J.W."/>
            <person name="Darby A.C."/>
            <person name="Makepeace B.L."/>
        </authorList>
    </citation>
    <scope>NUCLEOTIDE SEQUENCE [LARGE SCALE GENOMIC DNA]</scope>
    <source>
        <strain evidence="2">UoL-UT</strain>
    </source>
</reference>
<proteinExistence type="predicted"/>
<dbReference type="EMBL" id="NCKV01001419">
    <property type="protein sequence ID" value="RWS28377.1"/>
    <property type="molecule type" value="Genomic_DNA"/>
</dbReference>
<dbReference type="CDD" id="cd00063">
    <property type="entry name" value="FN3"/>
    <property type="match status" value="1"/>
</dbReference>
<protein>
    <submittedName>
        <fullName evidence="2">Cytokine receptor-like protein</fullName>
    </submittedName>
</protein>
<evidence type="ECO:0000313" key="3">
    <source>
        <dbReference type="Proteomes" id="UP000288716"/>
    </source>
</evidence>
<organism evidence="2 3">
    <name type="scientific">Leptotrombidium deliense</name>
    <dbReference type="NCBI Taxonomy" id="299467"/>
    <lineage>
        <taxon>Eukaryota</taxon>
        <taxon>Metazoa</taxon>
        <taxon>Ecdysozoa</taxon>
        <taxon>Arthropoda</taxon>
        <taxon>Chelicerata</taxon>
        <taxon>Arachnida</taxon>
        <taxon>Acari</taxon>
        <taxon>Acariformes</taxon>
        <taxon>Trombidiformes</taxon>
        <taxon>Prostigmata</taxon>
        <taxon>Anystina</taxon>
        <taxon>Parasitengona</taxon>
        <taxon>Trombiculoidea</taxon>
        <taxon>Trombiculidae</taxon>
        <taxon>Leptotrombidium</taxon>
    </lineage>
</organism>
<comment type="caution">
    <text evidence="2">The sequence shown here is derived from an EMBL/GenBank/DDBJ whole genome shotgun (WGS) entry which is preliminary data.</text>
</comment>
<evidence type="ECO:0000313" key="2">
    <source>
        <dbReference type="EMBL" id="RWS28377.1"/>
    </source>
</evidence>
<name>A0A443SLH0_9ACAR</name>
<dbReference type="Pfam" id="PF00041">
    <property type="entry name" value="fn3"/>
    <property type="match status" value="1"/>
</dbReference>
<accession>A0A443SLH0</accession>
<feature type="non-terminal residue" evidence="2">
    <location>
        <position position="182"/>
    </location>
</feature>
<dbReference type="SUPFAM" id="SSF49265">
    <property type="entry name" value="Fibronectin type III"/>
    <property type="match status" value="1"/>
</dbReference>
<dbReference type="AlphaFoldDB" id="A0A443SLH0"/>